<comment type="caution">
    <text evidence="1">The sequence shown here is derived from an EMBL/GenBank/DDBJ whole genome shotgun (WGS) entry which is preliminary data.</text>
</comment>
<dbReference type="EMBL" id="JAMKFB020000003">
    <property type="protein sequence ID" value="KAL0199233.1"/>
    <property type="molecule type" value="Genomic_DNA"/>
</dbReference>
<organism evidence="1 2">
    <name type="scientific">Cirrhinus mrigala</name>
    <name type="common">Mrigala</name>
    <dbReference type="NCBI Taxonomy" id="683832"/>
    <lineage>
        <taxon>Eukaryota</taxon>
        <taxon>Metazoa</taxon>
        <taxon>Chordata</taxon>
        <taxon>Craniata</taxon>
        <taxon>Vertebrata</taxon>
        <taxon>Euteleostomi</taxon>
        <taxon>Actinopterygii</taxon>
        <taxon>Neopterygii</taxon>
        <taxon>Teleostei</taxon>
        <taxon>Ostariophysi</taxon>
        <taxon>Cypriniformes</taxon>
        <taxon>Cyprinidae</taxon>
        <taxon>Labeoninae</taxon>
        <taxon>Labeonini</taxon>
        <taxon>Cirrhinus</taxon>
    </lineage>
</organism>
<feature type="non-terminal residue" evidence="1">
    <location>
        <position position="1"/>
    </location>
</feature>
<protein>
    <submittedName>
        <fullName evidence="1">Uncharacterized protein</fullName>
    </submittedName>
</protein>
<evidence type="ECO:0000313" key="1">
    <source>
        <dbReference type="EMBL" id="KAL0199233.1"/>
    </source>
</evidence>
<gene>
    <name evidence="1" type="ORF">M9458_007773</name>
</gene>
<sequence length="57" mass="6429">RWIPSEDLVTYTAIGTGPWEPDERTGRLTEPGFSQGFFSPFVTDGVLVPCRCRLWLA</sequence>
<proteinExistence type="predicted"/>
<reference evidence="1 2" key="1">
    <citation type="submission" date="2024-05" db="EMBL/GenBank/DDBJ databases">
        <title>Genome sequencing and assembly of Indian major carp, Cirrhinus mrigala (Hamilton, 1822).</title>
        <authorList>
            <person name="Mohindra V."/>
            <person name="Chowdhury L.M."/>
            <person name="Lal K."/>
            <person name="Jena J.K."/>
        </authorList>
    </citation>
    <scope>NUCLEOTIDE SEQUENCE [LARGE SCALE GENOMIC DNA]</scope>
    <source>
        <strain evidence="1">CM1030</strain>
        <tissue evidence="1">Blood</tissue>
    </source>
</reference>
<dbReference type="Proteomes" id="UP001529510">
    <property type="component" value="Unassembled WGS sequence"/>
</dbReference>
<name>A0ABD0RN08_CIRMR</name>
<dbReference type="AlphaFoldDB" id="A0ABD0RN08"/>
<evidence type="ECO:0000313" key="2">
    <source>
        <dbReference type="Proteomes" id="UP001529510"/>
    </source>
</evidence>
<keyword evidence="2" id="KW-1185">Reference proteome</keyword>
<accession>A0ABD0RN08</accession>